<proteinExistence type="predicted"/>
<dbReference type="EMBL" id="MN739457">
    <property type="protein sequence ID" value="QHT05683.1"/>
    <property type="molecule type" value="Genomic_DNA"/>
</dbReference>
<sequence>MANLKLLPKSIESKMNARDLKKYTKLQKEWKSVLKVMIKAEQKSGEYFRKTRKNTTGAQMKKQASLDNATLKAFYFADKKNDEWTTFTDQMRKKYK</sequence>
<name>A0A6C0CN12_9ZZZZ</name>
<accession>A0A6C0CN12</accession>
<organism evidence="1">
    <name type="scientific">viral metagenome</name>
    <dbReference type="NCBI Taxonomy" id="1070528"/>
    <lineage>
        <taxon>unclassified sequences</taxon>
        <taxon>metagenomes</taxon>
        <taxon>organismal metagenomes</taxon>
    </lineage>
</organism>
<reference evidence="1" key="1">
    <citation type="journal article" date="2020" name="Nature">
        <title>Giant virus diversity and host interactions through global metagenomics.</title>
        <authorList>
            <person name="Schulz F."/>
            <person name="Roux S."/>
            <person name="Paez-Espino D."/>
            <person name="Jungbluth S."/>
            <person name="Walsh D.A."/>
            <person name="Denef V.J."/>
            <person name="McMahon K.D."/>
            <person name="Konstantinidis K.T."/>
            <person name="Eloe-Fadrosh E.A."/>
            <person name="Kyrpides N.C."/>
            <person name="Woyke T."/>
        </authorList>
    </citation>
    <scope>NUCLEOTIDE SEQUENCE</scope>
    <source>
        <strain evidence="1">GVMAG-M-3300021389-45</strain>
    </source>
</reference>
<protein>
    <submittedName>
        <fullName evidence="1">Uncharacterized protein</fullName>
    </submittedName>
</protein>
<evidence type="ECO:0000313" key="1">
    <source>
        <dbReference type="EMBL" id="QHT05683.1"/>
    </source>
</evidence>
<dbReference type="AlphaFoldDB" id="A0A6C0CN12"/>